<dbReference type="RefSeq" id="XP_042993542.1">
    <property type="nucleotide sequence ID" value="XM_043137608.1"/>
</dbReference>
<feature type="transmembrane region" description="Helical" evidence="2">
    <location>
        <begin position="41"/>
        <end position="64"/>
    </location>
</feature>
<keyword evidence="2" id="KW-1133">Transmembrane helix</keyword>
<gene>
    <name evidence="3" type="ORF">UV8b_00110</name>
</gene>
<evidence type="ECO:0000313" key="4">
    <source>
        <dbReference type="Proteomes" id="UP000027002"/>
    </source>
</evidence>
<keyword evidence="4" id="KW-1185">Reference proteome</keyword>
<keyword evidence="2" id="KW-0812">Transmembrane</keyword>
<dbReference type="AlphaFoldDB" id="A0A8E5HJ42"/>
<evidence type="ECO:0000256" key="2">
    <source>
        <dbReference type="SAM" id="Phobius"/>
    </source>
</evidence>
<dbReference type="EMBL" id="CP072753">
    <property type="protein sequence ID" value="QUC15869.1"/>
    <property type="molecule type" value="Genomic_DNA"/>
</dbReference>
<feature type="region of interest" description="Disordered" evidence="1">
    <location>
        <begin position="1"/>
        <end position="22"/>
    </location>
</feature>
<reference evidence="3" key="1">
    <citation type="submission" date="2020-03" db="EMBL/GenBank/DDBJ databases">
        <title>A mixture of massive structural variations and highly conserved coding sequences in Ustilaginoidea virens genome.</title>
        <authorList>
            <person name="Zhang K."/>
            <person name="Zhao Z."/>
            <person name="Zhang Z."/>
            <person name="Li Y."/>
            <person name="Hsiang T."/>
            <person name="Sun W."/>
        </authorList>
    </citation>
    <scope>NUCLEOTIDE SEQUENCE</scope>
    <source>
        <strain evidence="3">UV-8b</strain>
    </source>
</reference>
<protein>
    <submittedName>
        <fullName evidence="3">Uncharacterized protein</fullName>
    </submittedName>
</protein>
<dbReference type="GeneID" id="66060888"/>
<dbReference type="KEGG" id="uvi:66060888"/>
<dbReference type="Proteomes" id="UP000027002">
    <property type="component" value="Chromosome 1"/>
</dbReference>
<name>A0A8E5HJ42_USTVR</name>
<accession>A0A8E5HJ42</accession>
<evidence type="ECO:0000256" key="1">
    <source>
        <dbReference type="SAM" id="MobiDB-lite"/>
    </source>
</evidence>
<evidence type="ECO:0000313" key="3">
    <source>
        <dbReference type="EMBL" id="QUC15869.1"/>
    </source>
</evidence>
<organism evidence="3 4">
    <name type="scientific">Ustilaginoidea virens</name>
    <name type="common">Rice false smut fungus</name>
    <name type="synonym">Villosiclava virens</name>
    <dbReference type="NCBI Taxonomy" id="1159556"/>
    <lineage>
        <taxon>Eukaryota</taxon>
        <taxon>Fungi</taxon>
        <taxon>Dikarya</taxon>
        <taxon>Ascomycota</taxon>
        <taxon>Pezizomycotina</taxon>
        <taxon>Sordariomycetes</taxon>
        <taxon>Hypocreomycetidae</taxon>
        <taxon>Hypocreales</taxon>
        <taxon>Clavicipitaceae</taxon>
        <taxon>Ustilaginoidea</taxon>
    </lineage>
</organism>
<sequence>MHLLDPSKWPLPQSKPATLPDKRTFAPRRSYKQFLQQHSPWLTVDALLLALATVAPAALVPTALTNKINAAWLRPSRSSWLVGGSRTDVSKHVFFWLGLSIDLSMFSRGVEQAGWARPTTTLGRGRFVYSGG</sequence>
<keyword evidence="2" id="KW-0472">Membrane</keyword>
<proteinExistence type="predicted"/>